<dbReference type="AlphaFoldDB" id="A0AAW0WC71"/>
<dbReference type="InterPro" id="IPR017245">
    <property type="entry name" value="BLOC-1_complex_su-3"/>
</dbReference>
<evidence type="ECO:0000313" key="3">
    <source>
        <dbReference type="Proteomes" id="UP001445076"/>
    </source>
</evidence>
<protein>
    <submittedName>
        <fullName evidence="2">Uncharacterized protein</fullName>
    </submittedName>
</protein>
<evidence type="ECO:0000256" key="1">
    <source>
        <dbReference type="SAM" id="Coils"/>
    </source>
</evidence>
<gene>
    <name evidence="2" type="ORF">OTU49_008613</name>
</gene>
<feature type="non-terminal residue" evidence="2">
    <location>
        <position position="1"/>
    </location>
</feature>
<feature type="coiled-coil region" evidence="1">
    <location>
        <begin position="62"/>
        <end position="89"/>
    </location>
</feature>
<sequence>TITGSTKGSSYSLFVYMSGMQGIIVCGEASESDEEEEFCAAMARGQITHKKVGGAPQESITVRQYIEKKQQREQQQQHYQQQLKRTRNSLLHQKLWEANASLEKNLSQCIRGPLAEQANRISHLIATIPATQTSTLSAHSSLSRASRNLSHTHLLIKGLANNPLSTLKAP</sequence>
<comment type="caution">
    <text evidence="2">The sequence shown here is derived from an EMBL/GenBank/DDBJ whole genome shotgun (WGS) entry which is preliminary data.</text>
</comment>
<dbReference type="Pfam" id="PF15753">
    <property type="entry name" value="BLOC1S3"/>
    <property type="match status" value="1"/>
</dbReference>
<reference evidence="2 3" key="1">
    <citation type="journal article" date="2024" name="BMC Genomics">
        <title>Genome assembly of redclaw crayfish (Cherax quadricarinatus) provides insights into its immune adaptation and hypoxia tolerance.</title>
        <authorList>
            <person name="Liu Z."/>
            <person name="Zheng J."/>
            <person name="Li H."/>
            <person name="Fang K."/>
            <person name="Wang S."/>
            <person name="He J."/>
            <person name="Zhou D."/>
            <person name="Weng S."/>
            <person name="Chi M."/>
            <person name="Gu Z."/>
            <person name="He J."/>
            <person name="Li F."/>
            <person name="Wang M."/>
        </authorList>
    </citation>
    <scope>NUCLEOTIDE SEQUENCE [LARGE SCALE GENOMIC DNA]</scope>
    <source>
        <strain evidence="2">ZL_2023a</strain>
    </source>
</reference>
<accession>A0AAW0WC71</accession>
<dbReference type="EMBL" id="JARKIK010000068">
    <property type="protein sequence ID" value="KAK8729067.1"/>
    <property type="molecule type" value="Genomic_DNA"/>
</dbReference>
<dbReference type="Proteomes" id="UP001445076">
    <property type="component" value="Unassembled WGS sequence"/>
</dbReference>
<keyword evidence="3" id="KW-1185">Reference proteome</keyword>
<name>A0AAW0WC71_CHEQU</name>
<proteinExistence type="predicted"/>
<evidence type="ECO:0000313" key="2">
    <source>
        <dbReference type="EMBL" id="KAK8729067.1"/>
    </source>
</evidence>
<organism evidence="2 3">
    <name type="scientific">Cherax quadricarinatus</name>
    <name type="common">Australian red claw crayfish</name>
    <dbReference type="NCBI Taxonomy" id="27406"/>
    <lineage>
        <taxon>Eukaryota</taxon>
        <taxon>Metazoa</taxon>
        <taxon>Ecdysozoa</taxon>
        <taxon>Arthropoda</taxon>
        <taxon>Crustacea</taxon>
        <taxon>Multicrustacea</taxon>
        <taxon>Malacostraca</taxon>
        <taxon>Eumalacostraca</taxon>
        <taxon>Eucarida</taxon>
        <taxon>Decapoda</taxon>
        <taxon>Pleocyemata</taxon>
        <taxon>Astacidea</taxon>
        <taxon>Parastacoidea</taxon>
        <taxon>Parastacidae</taxon>
        <taxon>Cherax</taxon>
    </lineage>
</organism>
<keyword evidence="1" id="KW-0175">Coiled coil</keyword>